<evidence type="ECO:0000313" key="3">
    <source>
        <dbReference type="Proteomes" id="UP000024942"/>
    </source>
</evidence>
<name>A0A059G4C8_9PROT</name>
<evidence type="ECO:0000256" key="1">
    <source>
        <dbReference type="SAM" id="SignalP"/>
    </source>
</evidence>
<dbReference type="Pfam" id="PF10082">
    <property type="entry name" value="BBP2_2"/>
    <property type="match status" value="1"/>
</dbReference>
<keyword evidence="3" id="KW-1185">Reference proteome</keyword>
<sequence length="428" mass="47362">MSNFKRFCLLSVATGGILATSASAQGQNYYSREKYEAVLDRRQPAYDPEPIRLGAFLVDSSLNGSATYTDNVQATENNKISDTIVRIGADVAARTNWSVHEIGAEVSAYRSEYIDTGDESANDLRARLRGRLDVNRNISVGAAVFAQDIIEARTDLANAVGLDAPVEYTRMGGSLDANYQSDRFRWYNAIDFSEENFKDGEQAGTGIIIDQDYRDNTVTSARSRISYALSPNVAVYTQATVREQSYDQDQLLGGALRSRDSSGYTAVVGVDFELNSLVRGDVNVGYLSENKDDPFFKDVDGVSVDGRVQWFPTRLTTVGFKAGRRVVDIGVFEAPSALQTTYGVSVDHELRRNIILSASADFSNYDYQEINRSDDISDYSLRAAYKMNRRVHLETFVRHLNRDSSGNSVFGNPSFDVNLIGVGIKLFP</sequence>
<proteinExistence type="predicted"/>
<protein>
    <recommendedName>
        <fullName evidence="4">Outer membrane beta-barrel protein</fullName>
    </recommendedName>
</protein>
<dbReference type="PATRIC" id="fig|1280953.3.peg.2889"/>
<organism evidence="2 3">
    <name type="scientific">Hyphomonas oceanitis SCH89</name>
    <dbReference type="NCBI Taxonomy" id="1280953"/>
    <lineage>
        <taxon>Bacteria</taxon>
        <taxon>Pseudomonadati</taxon>
        <taxon>Pseudomonadota</taxon>
        <taxon>Alphaproteobacteria</taxon>
        <taxon>Hyphomonadales</taxon>
        <taxon>Hyphomonadaceae</taxon>
        <taxon>Hyphomonas</taxon>
    </lineage>
</organism>
<dbReference type="RefSeq" id="WP_035539734.1">
    <property type="nucleotide sequence ID" value="NZ_ARYL01000023.1"/>
</dbReference>
<dbReference type="InterPro" id="IPR018759">
    <property type="entry name" value="BBP2_2"/>
</dbReference>
<dbReference type="Proteomes" id="UP000024942">
    <property type="component" value="Unassembled WGS sequence"/>
</dbReference>
<gene>
    <name evidence="2" type="ORF">HOC_14373</name>
</gene>
<dbReference type="EMBL" id="ARYL01000023">
    <property type="protein sequence ID" value="KDA01712.1"/>
    <property type="molecule type" value="Genomic_DNA"/>
</dbReference>
<evidence type="ECO:0000313" key="2">
    <source>
        <dbReference type="EMBL" id="KDA01712.1"/>
    </source>
</evidence>
<dbReference type="eggNOG" id="COG5338">
    <property type="taxonomic scope" value="Bacteria"/>
</dbReference>
<dbReference type="STRING" id="1280953.HOC_14373"/>
<feature type="chain" id="PRO_5001577962" description="Outer membrane beta-barrel protein" evidence="1">
    <location>
        <begin position="25"/>
        <end position="428"/>
    </location>
</feature>
<accession>A0A059G4C8</accession>
<keyword evidence="1" id="KW-0732">Signal</keyword>
<dbReference type="OrthoDB" id="7398962at2"/>
<comment type="caution">
    <text evidence="2">The sequence shown here is derived from an EMBL/GenBank/DDBJ whole genome shotgun (WGS) entry which is preliminary data.</text>
</comment>
<reference evidence="2 3" key="1">
    <citation type="journal article" date="2014" name="Antonie Van Leeuwenhoek">
        <title>Hyphomonas beringensis sp. nov. and Hyphomonas chukchiensis sp. nov., isolated from surface seawater of the Bering Sea and Chukchi Sea.</title>
        <authorList>
            <person name="Li C."/>
            <person name="Lai Q."/>
            <person name="Li G."/>
            <person name="Dong C."/>
            <person name="Wang J."/>
            <person name="Liao Y."/>
            <person name="Shao Z."/>
        </authorList>
    </citation>
    <scope>NUCLEOTIDE SEQUENCE [LARGE SCALE GENOMIC DNA]</scope>
    <source>
        <strain evidence="2 3">SCH89</strain>
    </source>
</reference>
<evidence type="ECO:0008006" key="4">
    <source>
        <dbReference type="Google" id="ProtNLM"/>
    </source>
</evidence>
<feature type="signal peptide" evidence="1">
    <location>
        <begin position="1"/>
        <end position="24"/>
    </location>
</feature>
<dbReference type="AlphaFoldDB" id="A0A059G4C8"/>